<dbReference type="AlphaFoldDB" id="A0AAD3DVE8"/>
<comment type="caution">
    <text evidence="2">The sequence shown here is derived from an EMBL/GenBank/DDBJ whole genome shotgun (WGS) entry which is preliminary data.</text>
</comment>
<protein>
    <recommendedName>
        <fullName evidence="1">BACK domain-containing protein</fullName>
    </recommendedName>
</protein>
<accession>A0AAD3DVE8</accession>
<sequence>MDSVDVLSFLSGVRDVCELLAALPRYCNAAGIEALEAIVVRAFVRSHQPCQQCATTAGSGSTPFPSEPKDDSVTHDMLLIAQLCISQDVAQATYHHHDPITELGRLAVQRIASSVLHNSALDERQLTLALAVSTVSNVLAARHLCLAALQASVNPSNCFSIFRFADVCAIMPLRQAAGRCCLAHMPCGAGPAQDVQGFSLLLPEQLTSLLQANSLQVPSEIAVFKAITAWVHANPSERTALMGDLVRNCVRLGTADLRELEQLDQDPEVQASVQLTRIVAYAYVSRLMGTATQCQGKRCRVVHEAHATAAVPTRGSSVASPEGATVYDRAGAGEVQRYVRRRLVA</sequence>
<dbReference type="SMART" id="SM00875">
    <property type="entry name" value="BACK"/>
    <property type="match status" value="1"/>
</dbReference>
<dbReference type="Pfam" id="PF07707">
    <property type="entry name" value="BACK"/>
    <property type="match status" value="1"/>
</dbReference>
<proteinExistence type="predicted"/>
<evidence type="ECO:0000259" key="1">
    <source>
        <dbReference type="SMART" id="SM00875"/>
    </source>
</evidence>
<dbReference type="InterPro" id="IPR011705">
    <property type="entry name" value="BACK"/>
</dbReference>
<evidence type="ECO:0000313" key="3">
    <source>
        <dbReference type="Proteomes" id="UP001054857"/>
    </source>
</evidence>
<gene>
    <name evidence="2" type="ORF">Agub_g10777</name>
</gene>
<organism evidence="2 3">
    <name type="scientific">Astrephomene gubernaculifera</name>
    <dbReference type="NCBI Taxonomy" id="47775"/>
    <lineage>
        <taxon>Eukaryota</taxon>
        <taxon>Viridiplantae</taxon>
        <taxon>Chlorophyta</taxon>
        <taxon>core chlorophytes</taxon>
        <taxon>Chlorophyceae</taxon>
        <taxon>CS clade</taxon>
        <taxon>Chlamydomonadales</taxon>
        <taxon>Astrephomenaceae</taxon>
        <taxon>Astrephomene</taxon>
    </lineage>
</organism>
<dbReference type="PANTHER" id="PTHR45632">
    <property type="entry name" value="LD33804P"/>
    <property type="match status" value="1"/>
</dbReference>
<evidence type="ECO:0000313" key="2">
    <source>
        <dbReference type="EMBL" id="GFR48824.1"/>
    </source>
</evidence>
<name>A0AAD3DVE8_9CHLO</name>
<reference evidence="2 3" key="1">
    <citation type="journal article" date="2021" name="Sci. Rep.">
        <title>Genome sequencing of the multicellular alga Astrephomene provides insights into convergent evolution of germ-soma differentiation.</title>
        <authorList>
            <person name="Yamashita S."/>
            <person name="Yamamoto K."/>
            <person name="Matsuzaki R."/>
            <person name="Suzuki S."/>
            <person name="Yamaguchi H."/>
            <person name="Hirooka S."/>
            <person name="Minakuchi Y."/>
            <person name="Miyagishima S."/>
            <person name="Kawachi M."/>
            <person name="Toyoda A."/>
            <person name="Nozaki H."/>
        </authorList>
    </citation>
    <scope>NUCLEOTIDE SEQUENCE [LARGE SCALE GENOMIC DNA]</scope>
    <source>
        <strain evidence="2 3">NIES-4017</strain>
    </source>
</reference>
<feature type="domain" description="BACK" evidence="1">
    <location>
        <begin position="158"/>
        <end position="264"/>
    </location>
</feature>
<dbReference type="Gene3D" id="1.25.40.420">
    <property type="match status" value="1"/>
</dbReference>
<dbReference type="PANTHER" id="PTHR45632:SF14">
    <property type="entry name" value="KELCH-LIKE PROTEIN 33"/>
    <property type="match status" value="1"/>
</dbReference>
<dbReference type="EMBL" id="BMAR01000026">
    <property type="protein sequence ID" value="GFR48824.1"/>
    <property type="molecule type" value="Genomic_DNA"/>
</dbReference>
<dbReference type="Proteomes" id="UP001054857">
    <property type="component" value="Unassembled WGS sequence"/>
</dbReference>
<keyword evidence="3" id="KW-1185">Reference proteome</keyword>